<organism evidence="7 8">
    <name type="scientific">Alicyclobacillus ferrooxydans</name>
    <dbReference type="NCBI Taxonomy" id="471514"/>
    <lineage>
        <taxon>Bacteria</taxon>
        <taxon>Bacillati</taxon>
        <taxon>Bacillota</taxon>
        <taxon>Bacilli</taxon>
        <taxon>Bacillales</taxon>
        <taxon>Alicyclobacillaceae</taxon>
        <taxon>Alicyclobacillus</taxon>
    </lineage>
</organism>
<dbReference type="STRING" id="471514.AN477_12765"/>
<feature type="DNA-binding region" description="H-T-H motif" evidence="5">
    <location>
        <begin position="42"/>
        <end position="61"/>
    </location>
</feature>
<dbReference type="PANTHER" id="PTHR30055:SF175">
    <property type="entry name" value="HTH-TYPE TRANSCRIPTIONAL REPRESSOR KSTR2"/>
    <property type="match status" value="1"/>
</dbReference>
<dbReference type="Proteomes" id="UP000050482">
    <property type="component" value="Unassembled WGS sequence"/>
</dbReference>
<dbReference type="GO" id="GO:0000976">
    <property type="term" value="F:transcription cis-regulatory region binding"/>
    <property type="evidence" value="ECO:0007669"/>
    <property type="project" value="TreeGrafter"/>
</dbReference>
<dbReference type="InterPro" id="IPR009057">
    <property type="entry name" value="Homeodomain-like_sf"/>
</dbReference>
<evidence type="ECO:0000256" key="3">
    <source>
        <dbReference type="ARBA" id="ARBA00023125"/>
    </source>
</evidence>
<accession>A0A0P9CCP2</accession>
<keyword evidence="3 5" id="KW-0238">DNA-binding</keyword>
<evidence type="ECO:0000256" key="5">
    <source>
        <dbReference type="PROSITE-ProRule" id="PRU00335"/>
    </source>
</evidence>
<feature type="domain" description="HTH tetR-type" evidence="6">
    <location>
        <begin position="19"/>
        <end position="79"/>
    </location>
</feature>
<dbReference type="Pfam" id="PF00440">
    <property type="entry name" value="TetR_N"/>
    <property type="match status" value="1"/>
</dbReference>
<gene>
    <name evidence="7" type="ORF">AN477_12765</name>
</gene>
<dbReference type="GO" id="GO:0003700">
    <property type="term" value="F:DNA-binding transcription factor activity"/>
    <property type="evidence" value="ECO:0007669"/>
    <property type="project" value="TreeGrafter"/>
</dbReference>
<dbReference type="InterPro" id="IPR001647">
    <property type="entry name" value="HTH_TetR"/>
</dbReference>
<evidence type="ECO:0000313" key="7">
    <source>
        <dbReference type="EMBL" id="KPV43326.1"/>
    </source>
</evidence>
<dbReference type="PATRIC" id="fig|471514.4.peg.2373"/>
<keyword evidence="1" id="KW-0678">Repressor</keyword>
<dbReference type="PRINTS" id="PR00455">
    <property type="entry name" value="HTHTETR"/>
</dbReference>
<dbReference type="EMBL" id="LJCO01000052">
    <property type="protein sequence ID" value="KPV43326.1"/>
    <property type="molecule type" value="Genomic_DNA"/>
</dbReference>
<evidence type="ECO:0000256" key="1">
    <source>
        <dbReference type="ARBA" id="ARBA00022491"/>
    </source>
</evidence>
<name>A0A0P9CCP2_9BACL</name>
<evidence type="ECO:0000313" key="8">
    <source>
        <dbReference type="Proteomes" id="UP000050482"/>
    </source>
</evidence>
<dbReference type="Gene3D" id="1.10.357.10">
    <property type="entry name" value="Tetracycline Repressor, domain 2"/>
    <property type="match status" value="1"/>
</dbReference>
<keyword evidence="8" id="KW-1185">Reference proteome</keyword>
<evidence type="ECO:0000256" key="2">
    <source>
        <dbReference type="ARBA" id="ARBA00023015"/>
    </source>
</evidence>
<dbReference type="InterPro" id="IPR050109">
    <property type="entry name" value="HTH-type_TetR-like_transc_reg"/>
</dbReference>
<comment type="caution">
    <text evidence="7">The sequence shown here is derived from an EMBL/GenBank/DDBJ whole genome shotgun (WGS) entry which is preliminary data.</text>
</comment>
<sequence>MEKARRRPPGRPRLDANEAPVAETIMRTATRLFMEHGYEGVSVEQVAELCGVTKATVYYHYDNKASLFTQAFIDLMNRIRQHTVEVLAEHTTLREKLTRVAELRLSVPHAVHDFDSLMGEAEVVLTASQLEAMKEAEHRIVQTISDEFKAAEERGEILRVRADVAAHTYLALLMVGKAKEKDGTKLFESPGQAAEELVSVLWHGIGTH</sequence>
<dbReference type="PROSITE" id="PS50977">
    <property type="entry name" value="HTH_TETR_2"/>
    <property type="match status" value="1"/>
</dbReference>
<keyword evidence="4" id="KW-0804">Transcription</keyword>
<dbReference type="Gene3D" id="1.10.10.60">
    <property type="entry name" value="Homeodomain-like"/>
    <property type="match status" value="1"/>
</dbReference>
<dbReference type="SUPFAM" id="SSF46689">
    <property type="entry name" value="Homeodomain-like"/>
    <property type="match status" value="1"/>
</dbReference>
<evidence type="ECO:0000256" key="4">
    <source>
        <dbReference type="ARBA" id="ARBA00023163"/>
    </source>
</evidence>
<proteinExistence type="predicted"/>
<dbReference type="PANTHER" id="PTHR30055">
    <property type="entry name" value="HTH-TYPE TRANSCRIPTIONAL REGULATOR RUTR"/>
    <property type="match status" value="1"/>
</dbReference>
<dbReference type="AlphaFoldDB" id="A0A0P9CCP2"/>
<keyword evidence="2" id="KW-0805">Transcription regulation</keyword>
<reference evidence="7 8" key="1">
    <citation type="submission" date="2015-09" db="EMBL/GenBank/DDBJ databases">
        <title>Draft genome sequence of Alicyclobacillus ferrooxydans DSM 22381.</title>
        <authorList>
            <person name="Hemp J."/>
        </authorList>
    </citation>
    <scope>NUCLEOTIDE SEQUENCE [LARGE SCALE GENOMIC DNA]</scope>
    <source>
        <strain evidence="7 8">TC-34</strain>
    </source>
</reference>
<protein>
    <recommendedName>
        <fullName evidence="6">HTH tetR-type domain-containing protein</fullName>
    </recommendedName>
</protein>
<dbReference type="RefSeq" id="WP_054969551.1">
    <property type="nucleotide sequence ID" value="NZ_LJCO01000052.1"/>
</dbReference>
<evidence type="ECO:0000259" key="6">
    <source>
        <dbReference type="PROSITE" id="PS50977"/>
    </source>
</evidence>